<proteinExistence type="predicted"/>
<reference evidence="1" key="1">
    <citation type="submission" date="2022-08" db="UniProtKB">
        <authorList>
            <consortium name="EnsemblMetazoa"/>
        </authorList>
    </citation>
    <scope>IDENTIFICATION</scope>
</reference>
<evidence type="ECO:0000313" key="1">
    <source>
        <dbReference type="EnsemblMetazoa" id="ACOM028329-PA.1"/>
    </source>
</evidence>
<accession>A0A8W7PBK5</accession>
<dbReference type="AlphaFoldDB" id="A0A8W7PBK5"/>
<dbReference type="Proteomes" id="UP000075882">
    <property type="component" value="Unassembled WGS sequence"/>
</dbReference>
<organism evidence="1">
    <name type="scientific">Anopheles coluzzii</name>
    <name type="common">African malaria mosquito</name>
    <dbReference type="NCBI Taxonomy" id="1518534"/>
    <lineage>
        <taxon>Eukaryota</taxon>
        <taxon>Metazoa</taxon>
        <taxon>Ecdysozoa</taxon>
        <taxon>Arthropoda</taxon>
        <taxon>Hexapoda</taxon>
        <taxon>Insecta</taxon>
        <taxon>Pterygota</taxon>
        <taxon>Neoptera</taxon>
        <taxon>Endopterygota</taxon>
        <taxon>Diptera</taxon>
        <taxon>Nematocera</taxon>
        <taxon>Culicoidea</taxon>
        <taxon>Culicidae</taxon>
        <taxon>Anophelinae</taxon>
        <taxon>Anopheles</taxon>
    </lineage>
</organism>
<protein>
    <submittedName>
        <fullName evidence="1">Uncharacterized protein</fullName>
    </submittedName>
</protein>
<sequence>MCPNTRLIESANFSQYCRSTKPKAGWIWYASYLRSGDNGTENVDQVFADASVLRHLTALEAVVYEWHYFRLQLRYLVAQAGIVRVVAPRRYPFVRLNEVWHFGSQRGKSLEVSRNQKVAVRGATYVIVTFSFAIEPMLYISKLSKLVYTPRSQRTIASNGNRRMVRRIFISVYDRQ</sequence>
<name>A0A8W7PBK5_ANOCL</name>
<dbReference type="EnsemblMetazoa" id="ACOM028329-RA">
    <property type="protein sequence ID" value="ACOM028329-PA.1"/>
    <property type="gene ID" value="ACOM028329"/>
</dbReference>